<dbReference type="InterPro" id="IPR058534">
    <property type="entry name" value="YjdF"/>
</dbReference>
<feature type="transmembrane region" description="Helical" evidence="1">
    <location>
        <begin position="101"/>
        <end position="118"/>
    </location>
</feature>
<proteinExistence type="predicted"/>
<comment type="caution">
    <text evidence="2">The sequence shown here is derived from an EMBL/GenBank/DDBJ whole genome shotgun (WGS) entry which is preliminary data.</text>
</comment>
<dbReference type="Pfam" id="PF09997">
    <property type="entry name" value="DUF2238"/>
    <property type="match status" value="1"/>
</dbReference>
<feature type="transmembrane region" description="Helical" evidence="1">
    <location>
        <begin position="30"/>
        <end position="50"/>
    </location>
</feature>
<dbReference type="InterPro" id="IPR014509">
    <property type="entry name" value="YjdF-like"/>
</dbReference>
<feature type="transmembrane region" description="Helical" evidence="1">
    <location>
        <begin position="175"/>
        <end position="194"/>
    </location>
</feature>
<keyword evidence="3" id="KW-1185">Reference proteome</keyword>
<dbReference type="Proteomes" id="UP000563151">
    <property type="component" value="Unassembled WGS sequence"/>
</dbReference>
<evidence type="ECO:0000313" key="2">
    <source>
        <dbReference type="EMBL" id="MBC2398638.1"/>
    </source>
</evidence>
<evidence type="ECO:0000256" key="1">
    <source>
        <dbReference type="SAM" id="Phobius"/>
    </source>
</evidence>
<dbReference type="EMBL" id="JAAZWO010000016">
    <property type="protein sequence ID" value="MBC2398638.1"/>
    <property type="molecule type" value="Genomic_DNA"/>
</dbReference>
<reference evidence="2 3" key="1">
    <citation type="submission" date="2020-04" db="EMBL/GenBank/DDBJ databases">
        <title>Genomic insights into acetone-butanol-ethanol (ABE) fermentation by sequencing solventogenic clostridia strains.</title>
        <authorList>
            <person name="Brown S."/>
        </authorList>
    </citation>
    <scope>NUCLEOTIDE SEQUENCE [LARGE SCALE GENOMIC DNA]</scope>
    <source>
        <strain evidence="2 3">DJ011</strain>
    </source>
</reference>
<keyword evidence="1" id="KW-0472">Membrane</keyword>
<name>A0A923E8X2_CLOTT</name>
<sequence>MVKETKIHITLLLIFGLALIVSAIKPKSYLIWFLEAIPIIIGIGILIVTYKKFQFTTFVYILILIQTIFMVIGAHYTYVDVPLFNWIKEAYGLSRNHYDRFGHLMQGIIPAFIVRELLIRKLKLKKGLILSILVVCICLSISAFYEIIEWGIAMFSGKPLEDFLGLQGDEWDTHWDMFLALIGSIITVFIFYKIHDKYINKLEKQK</sequence>
<feature type="transmembrane region" description="Helical" evidence="1">
    <location>
        <begin position="130"/>
        <end position="155"/>
    </location>
</feature>
<dbReference type="AlphaFoldDB" id="A0A923E8X2"/>
<keyword evidence="1" id="KW-0812">Transmembrane</keyword>
<organism evidence="2 3">
    <name type="scientific">Clostridium tetanomorphum</name>
    <dbReference type="NCBI Taxonomy" id="1553"/>
    <lineage>
        <taxon>Bacteria</taxon>
        <taxon>Bacillati</taxon>
        <taxon>Bacillota</taxon>
        <taxon>Clostridia</taxon>
        <taxon>Eubacteriales</taxon>
        <taxon>Clostridiaceae</taxon>
        <taxon>Clostridium</taxon>
    </lineage>
</organism>
<dbReference type="PIRSF" id="PIRSF020606">
    <property type="entry name" value="UCP020606"/>
    <property type="match status" value="1"/>
</dbReference>
<keyword evidence="1" id="KW-1133">Transmembrane helix</keyword>
<evidence type="ECO:0000313" key="3">
    <source>
        <dbReference type="Proteomes" id="UP000563151"/>
    </source>
</evidence>
<feature type="transmembrane region" description="Helical" evidence="1">
    <location>
        <begin position="7"/>
        <end position="24"/>
    </location>
</feature>
<accession>A0A923E8X2</accession>
<protein>
    <submittedName>
        <fullName evidence="2">DUF2238 domain-containing protein</fullName>
    </submittedName>
</protein>
<gene>
    <name evidence="2" type="ORF">HGG79_12770</name>
</gene>
<feature type="transmembrane region" description="Helical" evidence="1">
    <location>
        <begin position="57"/>
        <end position="78"/>
    </location>
</feature>